<organism evidence="6 7">
    <name type="scientific">Peribacillus cavernae</name>
    <dbReference type="NCBI Taxonomy" id="1674310"/>
    <lineage>
        <taxon>Bacteria</taxon>
        <taxon>Bacillati</taxon>
        <taxon>Bacillota</taxon>
        <taxon>Bacilli</taxon>
        <taxon>Bacillales</taxon>
        <taxon>Bacillaceae</taxon>
        <taxon>Peribacillus</taxon>
    </lineage>
</organism>
<evidence type="ECO:0000256" key="1">
    <source>
        <dbReference type="ARBA" id="ARBA00000644"/>
    </source>
</evidence>
<feature type="active site" description="Proton acceptor; for ring-opening step" evidence="4">
    <location>
        <position position="138"/>
    </location>
</feature>
<dbReference type="AlphaFoldDB" id="A0A3S0TXE4"/>
<comment type="catalytic activity">
    <reaction evidence="1 4">
        <text>alpha-D-glucosamine 6-phosphate + H2O = beta-D-fructose 6-phosphate + NH4(+)</text>
        <dbReference type="Rhea" id="RHEA:12172"/>
        <dbReference type="ChEBI" id="CHEBI:15377"/>
        <dbReference type="ChEBI" id="CHEBI:28938"/>
        <dbReference type="ChEBI" id="CHEBI:57634"/>
        <dbReference type="ChEBI" id="CHEBI:75989"/>
        <dbReference type="EC" id="3.5.99.6"/>
    </reaction>
</comment>
<dbReference type="InterPro" id="IPR037171">
    <property type="entry name" value="NagB/RpiA_transferase-like"/>
</dbReference>
<dbReference type="PANTHER" id="PTHR11280:SF5">
    <property type="entry name" value="GLUCOSAMINE-6-PHOSPHATE ISOMERASE"/>
    <property type="match status" value="1"/>
</dbReference>
<dbReference type="GO" id="GO:0006046">
    <property type="term" value="P:N-acetylglucosamine catabolic process"/>
    <property type="evidence" value="ECO:0007669"/>
    <property type="project" value="UniProtKB-UniRule"/>
</dbReference>
<comment type="similarity">
    <text evidence="4">Belongs to the glucosamine/galactosamine-6-phosphate isomerase family. NagB subfamily.</text>
</comment>
<comment type="caution">
    <text evidence="6">The sequence shown here is derived from an EMBL/GenBank/DDBJ whole genome shotgun (WGS) entry which is preliminary data.</text>
</comment>
<dbReference type="EC" id="3.5.99.6" evidence="4"/>
<dbReference type="Proteomes" id="UP000267430">
    <property type="component" value="Unassembled WGS sequence"/>
</dbReference>
<dbReference type="NCBIfam" id="TIGR00502">
    <property type="entry name" value="nagB"/>
    <property type="match status" value="1"/>
</dbReference>
<dbReference type="InterPro" id="IPR004547">
    <property type="entry name" value="Glucosamine6P_isomerase"/>
</dbReference>
<evidence type="ECO:0000256" key="3">
    <source>
        <dbReference type="ARBA" id="ARBA00023277"/>
    </source>
</evidence>
<evidence type="ECO:0000256" key="4">
    <source>
        <dbReference type="HAMAP-Rule" id="MF_01241"/>
    </source>
</evidence>
<evidence type="ECO:0000313" key="6">
    <source>
        <dbReference type="EMBL" id="RUQ25822.1"/>
    </source>
</evidence>
<comment type="pathway">
    <text evidence="4">Amino-sugar metabolism; N-acetylneuraminate degradation; D-fructose 6-phosphate from N-acetylneuraminate: step 5/5.</text>
</comment>
<dbReference type="GO" id="GO:0005975">
    <property type="term" value="P:carbohydrate metabolic process"/>
    <property type="evidence" value="ECO:0007669"/>
    <property type="project" value="InterPro"/>
</dbReference>
<name>A0A3S0TXE4_9BACI</name>
<dbReference type="EMBL" id="RYZZ01000038">
    <property type="protein sequence ID" value="RUQ25822.1"/>
    <property type="molecule type" value="Genomic_DNA"/>
</dbReference>
<dbReference type="UniPathway" id="UPA00629">
    <property type="reaction ID" value="UER00684"/>
</dbReference>
<keyword evidence="7" id="KW-1185">Reference proteome</keyword>
<evidence type="ECO:0000256" key="2">
    <source>
        <dbReference type="ARBA" id="ARBA00022801"/>
    </source>
</evidence>
<reference evidence="6 7" key="1">
    <citation type="submission" date="2018-12" db="EMBL/GenBank/DDBJ databases">
        <title>Bacillus chawlae sp. nov., Bacillus glennii sp. nov., and Bacillus saganii sp. nov. Isolated from the Vehicle Assembly Building at Kennedy Space Center where the Viking Spacecraft were Assembled.</title>
        <authorList>
            <person name="Seuylemezian A."/>
            <person name="Vaishampayan P."/>
        </authorList>
    </citation>
    <scope>NUCLEOTIDE SEQUENCE [LARGE SCALE GENOMIC DNA]</scope>
    <source>
        <strain evidence="6 7">L5</strain>
    </source>
</reference>
<keyword evidence="2 4" id="KW-0378">Hydrolase</keyword>
<dbReference type="GO" id="GO:0042802">
    <property type="term" value="F:identical protein binding"/>
    <property type="evidence" value="ECO:0007669"/>
    <property type="project" value="TreeGrafter"/>
</dbReference>
<feature type="active site" description="For ring-opening step" evidence="4">
    <location>
        <position position="136"/>
    </location>
</feature>
<dbReference type="SUPFAM" id="SSF100950">
    <property type="entry name" value="NagB/RpiA/CoA transferase-like"/>
    <property type="match status" value="1"/>
</dbReference>
<dbReference type="Gene3D" id="3.40.50.1360">
    <property type="match status" value="1"/>
</dbReference>
<accession>A0A3S0TXE4</accession>
<protein>
    <recommendedName>
        <fullName evidence="4">Glucosamine-6-phosphate deaminase</fullName>
        <ecNumber evidence="4">3.5.99.6</ecNumber>
    </recommendedName>
    <alternativeName>
        <fullName evidence="4">GlcN6P deaminase</fullName>
        <shortName evidence="4">GNPDA</shortName>
    </alternativeName>
    <alternativeName>
        <fullName evidence="4">Glucosamine-6-phosphate isomerase</fullName>
    </alternativeName>
</protein>
<evidence type="ECO:0000259" key="5">
    <source>
        <dbReference type="Pfam" id="PF01182"/>
    </source>
</evidence>
<comment type="function">
    <text evidence="4">Catalyzes the reversible isomerization-deamination of glucosamine 6-phosphate (GlcN6P) to form fructose 6-phosphate (Fru6P) and ammonium ion.</text>
</comment>
<dbReference type="OrthoDB" id="9791139at2"/>
<dbReference type="RefSeq" id="WP_126866896.1">
    <property type="nucleotide sequence ID" value="NZ_JAUSTX010000027.1"/>
</dbReference>
<feature type="domain" description="Glucosamine/galactosamine-6-phosphate isomerase" evidence="5">
    <location>
        <begin position="10"/>
        <end position="228"/>
    </location>
</feature>
<feature type="active site" description="For ring-opening step" evidence="4">
    <location>
        <position position="143"/>
    </location>
</feature>
<sequence length="249" mass="27818">MKLVKVRNPEEMSAFAARRIIEKVSSSSMLSLGLATGGTPVGTYEFLIDDYKKKQTTYRNVFTYNLDEYVGLESSHPNSYHYFMYNHLFNYIDIPSENVNIPNGVASNLKQEAISYEAKIDKIRGVDLQLLGIGENGHIGFNEPGTALNMLTHVLALSESTRQVNARYFNNYDEVPNHAITMGISTILKSKEIILLASGESKAEAVYRMFTEKVGSNCPATVLRNHSNVVVVVDEKAVSKLEEIHANYL</sequence>
<dbReference type="GO" id="GO:0019262">
    <property type="term" value="P:N-acetylneuraminate catabolic process"/>
    <property type="evidence" value="ECO:0007669"/>
    <property type="project" value="UniProtKB-UniRule"/>
</dbReference>
<keyword evidence="3 4" id="KW-0119">Carbohydrate metabolism</keyword>
<dbReference type="FunFam" id="3.40.50.1360:FF:000003">
    <property type="entry name" value="Glucosamine-6-phosphate deaminase"/>
    <property type="match status" value="1"/>
</dbReference>
<dbReference type="HAMAP" id="MF_01241">
    <property type="entry name" value="GlcN6P_deamin"/>
    <property type="match status" value="1"/>
</dbReference>
<dbReference type="GO" id="GO:0004342">
    <property type="term" value="F:glucosamine-6-phosphate deaminase activity"/>
    <property type="evidence" value="ECO:0007669"/>
    <property type="project" value="UniProtKB-UniRule"/>
</dbReference>
<dbReference type="GO" id="GO:0005737">
    <property type="term" value="C:cytoplasm"/>
    <property type="evidence" value="ECO:0007669"/>
    <property type="project" value="TreeGrafter"/>
</dbReference>
<feature type="active site" description="Proton acceptor; for enolization step" evidence="4">
    <location>
        <position position="67"/>
    </location>
</feature>
<dbReference type="CDD" id="cd01399">
    <property type="entry name" value="GlcN6P_deaminase"/>
    <property type="match status" value="1"/>
</dbReference>
<dbReference type="GO" id="GO:0006043">
    <property type="term" value="P:glucosamine catabolic process"/>
    <property type="evidence" value="ECO:0007669"/>
    <property type="project" value="TreeGrafter"/>
</dbReference>
<evidence type="ECO:0000313" key="7">
    <source>
        <dbReference type="Proteomes" id="UP000267430"/>
    </source>
</evidence>
<dbReference type="PANTHER" id="PTHR11280">
    <property type="entry name" value="GLUCOSAMINE-6-PHOSPHATE ISOMERASE"/>
    <property type="match status" value="1"/>
</dbReference>
<gene>
    <name evidence="4 6" type="primary">nagB</name>
    <name evidence="6" type="ORF">ELQ35_19725</name>
</gene>
<proteinExistence type="inferred from homology"/>
<dbReference type="Pfam" id="PF01182">
    <property type="entry name" value="Glucosamine_iso"/>
    <property type="match status" value="1"/>
</dbReference>
<dbReference type="InterPro" id="IPR006148">
    <property type="entry name" value="Glc/Gal-6P_isomerase"/>
</dbReference>
<comment type="caution">
    <text evidence="4">Lacks conserved residue(s) required for the propagation of feature annotation.</text>
</comment>